<proteinExistence type="inferred from homology"/>
<dbReference type="InterPro" id="IPR014027">
    <property type="entry name" value="UDP-Glc/GDP-Man_DH_C"/>
</dbReference>
<evidence type="ECO:0000256" key="7">
    <source>
        <dbReference type="ARBA" id="ARBA00053241"/>
    </source>
</evidence>
<dbReference type="PIRSF" id="PIRSF000124">
    <property type="entry name" value="UDPglc_GDPman_dh"/>
    <property type="match status" value="1"/>
</dbReference>
<dbReference type="Gene3D" id="3.40.50.720">
    <property type="entry name" value="NAD(P)-binding Rossmann-like Domain"/>
    <property type="match status" value="2"/>
</dbReference>
<organism evidence="13 14">
    <name type="scientific">Tepidibacillus decaturensis</name>
    <dbReference type="NCBI Taxonomy" id="1413211"/>
    <lineage>
        <taxon>Bacteria</taxon>
        <taxon>Bacillati</taxon>
        <taxon>Bacillota</taxon>
        <taxon>Bacilli</taxon>
        <taxon>Bacillales</taxon>
        <taxon>Bacillaceae</taxon>
        <taxon>Tepidibacillus</taxon>
    </lineage>
</organism>
<evidence type="ECO:0000256" key="6">
    <source>
        <dbReference type="ARBA" id="ARBA00047473"/>
    </source>
</evidence>
<feature type="binding site" evidence="11">
    <location>
        <position position="121"/>
    </location>
    <ligand>
        <name>NAD(+)</name>
        <dbReference type="ChEBI" id="CHEBI:57540"/>
    </ligand>
</feature>
<dbReference type="Proteomes" id="UP000070352">
    <property type="component" value="Unassembled WGS sequence"/>
</dbReference>
<accession>A0A135L4W3</accession>
<evidence type="ECO:0000256" key="10">
    <source>
        <dbReference type="PIRSR" id="PIRSR500134-2"/>
    </source>
</evidence>
<dbReference type="RefSeq" id="WP_068724989.1">
    <property type="nucleotide sequence ID" value="NZ_LSKU01000001.1"/>
</dbReference>
<feature type="binding site" evidence="10">
    <location>
        <begin position="256"/>
        <end position="260"/>
    </location>
    <ligand>
        <name>substrate</name>
    </ligand>
</feature>
<feature type="binding site" evidence="11">
    <location>
        <position position="30"/>
    </location>
    <ligand>
        <name>NAD(+)</name>
        <dbReference type="ChEBI" id="CHEBI:57540"/>
    </ligand>
</feature>
<dbReference type="EC" id="1.1.1.22" evidence="3 8"/>
<dbReference type="NCBIfam" id="TIGR03026">
    <property type="entry name" value="NDP-sugDHase"/>
    <property type="match status" value="1"/>
</dbReference>
<feature type="active site" description="Nucleophile" evidence="9">
    <location>
        <position position="267"/>
    </location>
</feature>
<dbReference type="InterPro" id="IPR036291">
    <property type="entry name" value="NAD(P)-bd_dom_sf"/>
</dbReference>
<dbReference type="SUPFAM" id="SSF51735">
    <property type="entry name" value="NAD(P)-binding Rossmann-fold domains"/>
    <property type="match status" value="1"/>
</dbReference>
<feature type="binding site" evidence="10">
    <location>
        <position position="264"/>
    </location>
    <ligand>
        <name>substrate</name>
    </ligand>
</feature>
<sequence>MNVGVVGVGYVGLVVGACFAEMGHHVICLDIDQHKISLLKSGQVPIYEPGLYEMIKRNSENGRLSFTTDLKEMLDFSLFVFIAVGTPPNEDGSADLSHVLQVAKEIGQNINRYTIIVDKSTVPVGTAQKVKNVIKEELTNRGLNQIEIDVVSNPEFLREGAAIEDFMHPSRIVVGTDHPRIAALMKELYRPLTDQGYPLLQMSIFSAELTKYATNAMLATRISFINEIAVICEATGADIEEVKLGLGSDTRVGMAFLNAGLGYGGSCFPKDVKALIQTGKEYRVELQIVKAVDQVNSQQKQKLLNKVLQFFGEDLHEKVIAIWGLAFKPETDDIREAPAIETIKELRRHGATIHAHDPAAIENTRVLLGNNGIYYFDDLYEAIKNSDALLLITEWKMYQEADLSIVKKRMKYPVLFDGRNQFDPIAMQKAGFVYYSIGRKKVQ</sequence>
<feature type="binding site" evidence="11">
    <location>
        <position position="335"/>
    </location>
    <ligand>
        <name>NAD(+)</name>
        <dbReference type="ChEBI" id="CHEBI:57540"/>
    </ligand>
</feature>
<evidence type="ECO:0000256" key="3">
    <source>
        <dbReference type="ARBA" id="ARBA00012954"/>
    </source>
</evidence>
<comment type="catalytic activity">
    <reaction evidence="6 8">
        <text>UDP-alpha-D-glucose + 2 NAD(+) + H2O = UDP-alpha-D-glucuronate + 2 NADH + 3 H(+)</text>
        <dbReference type="Rhea" id="RHEA:23596"/>
        <dbReference type="ChEBI" id="CHEBI:15377"/>
        <dbReference type="ChEBI" id="CHEBI:15378"/>
        <dbReference type="ChEBI" id="CHEBI:57540"/>
        <dbReference type="ChEBI" id="CHEBI:57945"/>
        <dbReference type="ChEBI" id="CHEBI:58052"/>
        <dbReference type="ChEBI" id="CHEBI:58885"/>
        <dbReference type="EC" id="1.1.1.22"/>
    </reaction>
</comment>
<evidence type="ECO:0000256" key="5">
    <source>
        <dbReference type="ARBA" id="ARBA00023027"/>
    </source>
</evidence>
<dbReference type="Gene3D" id="1.20.5.100">
    <property type="entry name" value="Cytochrome c1, transmembrane anchor, C-terminal"/>
    <property type="match status" value="1"/>
</dbReference>
<dbReference type="GO" id="GO:0003979">
    <property type="term" value="F:UDP-glucose 6-dehydrogenase activity"/>
    <property type="evidence" value="ECO:0007669"/>
    <property type="project" value="UniProtKB-EC"/>
</dbReference>
<keyword evidence="5 8" id="KW-0520">NAD</keyword>
<evidence type="ECO:0000256" key="4">
    <source>
        <dbReference type="ARBA" id="ARBA00023002"/>
    </source>
</evidence>
<dbReference type="InterPro" id="IPR008927">
    <property type="entry name" value="6-PGluconate_DH-like_C_sf"/>
</dbReference>
<feature type="binding site" evidence="10">
    <location>
        <position position="211"/>
    </location>
    <ligand>
        <name>substrate</name>
    </ligand>
</feature>
<dbReference type="UniPathway" id="UPA00038">
    <property type="reaction ID" value="UER00491"/>
</dbReference>
<evidence type="ECO:0000259" key="12">
    <source>
        <dbReference type="SMART" id="SM00984"/>
    </source>
</evidence>
<dbReference type="EMBL" id="LSKU01000001">
    <property type="protein sequence ID" value="KXG43903.1"/>
    <property type="molecule type" value="Genomic_DNA"/>
</dbReference>
<dbReference type="GO" id="GO:0000271">
    <property type="term" value="P:polysaccharide biosynthetic process"/>
    <property type="evidence" value="ECO:0007669"/>
    <property type="project" value="InterPro"/>
</dbReference>
<comment type="caution">
    <text evidence="13">The sequence shown here is derived from an EMBL/GenBank/DDBJ whole genome shotgun (WGS) entry which is preliminary data.</text>
</comment>
<gene>
    <name evidence="13" type="ORF">U473_07705</name>
</gene>
<evidence type="ECO:0000256" key="11">
    <source>
        <dbReference type="PIRSR" id="PIRSR500134-3"/>
    </source>
</evidence>
<dbReference type="SUPFAM" id="SSF48179">
    <property type="entry name" value="6-phosphogluconate dehydrogenase C-terminal domain-like"/>
    <property type="match status" value="1"/>
</dbReference>
<dbReference type="PANTHER" id="PTHR43750:SF3">
    <property type="entry name" value="UDP-GLUCOSE 6-DEHYDROGENASE TUAD"/>
    <property type="match status" value="1"/>
</dbReference>
<dbReference type="InterPro" id="IPR017476">
    <property type="entry name" value="UDP-Glc/GDP-Man"/>
</dbReference>
<feature type="domain" description="UDP-glucose/GDP-mannose dehydrogenase C-terminal" evidence="12">
    <location>
        <begin position="321"/>
        <end position="424"/>
    </location>
</feature>
<dbReference type="GO" id="GO:0051287">
    <property type="term" value="F:NAD binding"/>
    <property type="evidence" value="ECO:0007669"/>
    <property type="project" value="InterPro"/>
</dbReference>
<dbReference type="InterPro" id="IPR036220">
    <property type="entry name" value="UDP-Glc/GDP-Man_DH_C_sf"/>
</dbReference>
<evidence type="ECO:0000256" key="9">
    <source>
        <dbReference type="PIRSR" id="PIRSR500134-1"/>
    </source>
</evidence>
<evidence type="ECO:0000313" key="13">
    <source>
        <dbReference type="EMBL" id="KXG43903.1"/>
    </source>
</evidence>
<dbReference type="STRING" id="1413211.U473_07705"/>
<dbReference type="InterPro" id="IPR028357">
    <property type="entry name" value="UDPglc_DH_bac"/>
</dbReference>
<protein>
    <recommendedName>
        <fullName evidence="3 8">UDP-glucose 6-dehydrogenase</fullName>
        <ecNumber evidence="3 8">1.1.1.22</ecNumber>
    </recommendedName>
</protein>
<dbReference type="InterPro" id="IPR001732">
    <property type="entry name" value="UDP-Glc/GDP-Man_DH_N"/>
</dbReference>
<evidence type="ECO:0000256" key="1">
    <source>
        <dbReference type="ARBA" id="ARBA00004701"/>
    </source>
</evidence>
<feature type="binding site" evidence="11">
    <location>
        <position position="270"/>
    </location>
    <ligand>
        <name>NAD(+)</name>
        <dbReference type="ChEBI" id="CHEBI:57540"/>
    </ligand>
</feature>
<feature type="binding site" evidence="10">
    <location>
        <position position="328"/>
    </location>
    <ligand>
        <name>substrate</name>
    </ligand>
</feature>
<evidence type="ECO:0000256" key="8">
    <source>
        <dbReference type="PIRNR" id="PIRNR000124"/>
    </source>
</evidence>
<dbReference type="SMART" id="SM00984">
    <property type="entry name" value="UDPG_MGDP_dh_C"/>
    <property type="match status" value="1"/>
</dbReference>
<feature type="binding site" evidence="10">
    <location>
        <begin position="156"/>
        <end position="159"/>
    </location>
    <ligand>
        <name>substrate</name>
    </ligand>
</feature>
<keyword evidence="4 8" id="KW-0560">Oxidoreductase</keyword>
<comment type="function">
    <text evidence="7">Catalyzes the conversion of UDP-glucose into UDP-glucuronate, one of the precursors of teichuronic acid.</text>
</comment>
<dbReference type="Pfam" id="PF03721">
    <property type="entry name" value="UDPG_MGDP_dh_N"/>
    <property type="match status" value="1"/>
</dbReference>
<comment type="pathway">
    <text evidence="1">Nucleotide-sugar biosynthesis; UDP-alpha-D-glucuronate biosynthesis; UDP-alpha-D-glucuronate from UDP-alpha-D-glucose: step 1/1.</text>
</comment>
<dbReference type="PIRSF" id="PIRSF500134">
    <property type="entry name" value="UDPglc_DH_bac"/>
    <property type="match status" value="1"/>
</dbReference>
<dbReference type="SUPFAM" id="SSF52413">
    <property type="entry name" value="UDP-glucose/GDP-mannose dehydrogenase C-terminal domain"/>
    <property type="match status" value="1"/>
</dbReference>
<evidence type="ECO:0000313" key="14">
    <source>
        <dbReference type="Proteomes" id="UP000070352"/>
    </source>
</evidence>
<feature type="binding site" evidence="11">
    <location>
        <position position="86"/>
    </location>
    <ligand>
        <name>NAD(+)</name>
        <dbReference type="ChEBI" id="CHEBI:57540"/>
    </ligand>
</feature>
<feature type="binding site" evidence="11">
    <location>
        <position position="35"/>
    </location>
    <ligand>
        <name>NAD(+)</name>
        <dbReference type="ChEBI" id="CHEBI:57540"/>
    </ligand>
</feature>
<dbReference type="GO" id="GO:0006065">
    <property type="term" value="P:UDP-glucuronate biosynthetic process"/>
    <property type="evidence" value="ECO:0007669"/>
    <property type="project" value="UniProtKB-UniPathway"/>
</dbReference>
<name>A0A135L4W3_9BACI</name>
<evidence type="ECO:0000256" key="2">
    <source>
        <dbReference type="ARBA" id="ARBA00006601"/>
    </source>
</evidence>
<reference evidence="13 14" key="1">
    <citation type="submission" date="2016-02" db="EMBL/GenBank/DDBJ databases">
        <title>Draft Genome for Tepidibacillus decaturensis nov. sp. Strain Z9, an Anaerobic, Moderately Thermophilic and Heterotrophic Bacterium from Deep Subsurface of the Illinois Basin, USA.</title>
        <authorList>
            <person name="Dong Y."/>
            <person name="Chang J.Y."/>
            <person name="Sanford R."/>
            <person name="Fouke B.W."/>
        </authorList>
    </citation>
    <scope>NUCLEOTIDE SEQUENCE [LARGE SCALE GENOMIC DNA]</scope>
    <source>
        <strain evidence="13 14">Z9</strain>
    </source>
</reference>
<dbReference type="OrthoDB" id="9803238at2"/>
<dbReference type="InterPro" id="IPR014026">
    <property type="entry name" value="UDP-Glc/GDP-Man_DH_dimer"/>
</dbReference>
<comment type="similarity">
    <text evidence="2 8">Belongs to the UDP-glucose/GDP-mannose dehydrogenase family.</text>
</comment>
<dbReference type="FunFam" id="1.20.5.100:FF:000001">
    <property type="entry name" value="UDP-glucose 6-dehydrogenase"/>
    <property type="match status" value="1"/>
</dbReference>
<dbReference type="PANTHER" id="PTHR43750">
    <property type="entry name" value="UDP-GLUCOSE 6-DEHYDROGENASE TUAD"/>
    <property type="match status" value="1"/>
</dbReference>
<dbReference type="Pfam" id="PF00984">
    <property type="entry name" value="UDPG_MGDP_dh"/>
    <property type="match status" value="1"/>
</dbReference>
<dbReference type="Pfam" id="PF03720">
    <property type="entry name" value="UDPG_MGDP_dh_C"/>
    <property type="match status" value="1"/>
</dbReference>
<dbReference type="AlphaFoldDB" id="A0A135L4W3"/>
<keyword evidence="14" id="KW-1185">Reference proteome</keyword>
<feature type="binding site" evidence="11">
    <location>
        <position position="159"/>
    </location>
    <ligand>
        <name>NAD(+)</name>
        <dbReference type="ChEBI" id="CHEBI:57540"/>
    </ligand>
</feature>